<feature type="compositionally biased region" description="Polar residues" evidence="7">
    <location>
        <begin position="611"/>
        <end position="623"/>
    </location>
</feature>
<feature type="compositionally biased region" description="Polar residues" evidence="7">
    <location>
        <begin position="494"/>
        <end position="514"/>
    </location>
</feature>
<feature type="compositionally biased region" description="Polar residues" evidence="7">
    <location>
        <begin position="582"/>
        <end position="596"/>
    </location>
</feature>
<dbReference type="GO" id="GO:0051285">
    <property type="term" value="C:cell cortex of cell tip"/>
    <property type="evidence" value="ECO:0007669"/>
    <property type="project" value="TreeGrafter"/>
</dbReference>
<feature type="coiled-coil region" evidence="6">
    <location>
        <begin position="1005"/>
        <end position="1088"/>
    </location>
</feature>
<feature type="compositionally biased region" description="Polar residues" evidence="7">
    <location>
        <begin position="553"/>
        <end position="564"/>
    </location>
</feature>
<organism evidence="8 9">
    <name type="scientific">Chaetomium strumarium</name>
    <dbReference type="NCBI Taxonomy" id="1170767"/>
    <lineage>
        <taxon>Eukaryota</taxon>
        <taxon>Fungi</taxon>
        <taxon>Dikarya</taxon>
        <taxon>Ascomycota</taxon>
        <taxon>Pezizomycotina</taxon>
        <taxon>Sordariomycetes</taxon>
        <taxon>Sordariomycetidae</taxon>
        <taxon>Sordariales</taxon>
        <taxon>Chaetomiaceae</taxon>
        <taxon>Chaetomium</taxon>
    </lineage>
</organism>
<evidence type="ECO:0000256" key="6">
    <source>
        <dbReference type="SAM" id="Coils"/>
    </source>
</evidence>
<reference evidence="8" key="1">
    <citation type="journal article" date="2023" name="Mol. Phylogenet. Evol.">
        <title>Genome-scale phylogeny and comparative genomics of the fungal order Sordariales.</title>
        <authorList>
            <person name="Hensen N."/>
            <person name="Bonometti L."/>
            <person name="Westerberg I."/>
            <person name="Brannstrom I.O."/>
            <person name="Guillou S."/>
            <person name="Cros-Aarteil S."/>
            <person name="Calhoun S."/>
            <person name="Haridas S."/>
            <person name="Kuo A."/>
            <person name="Mondo S."/>
            <person name="Pangilinan J."/>
            <person name="Riley R."/>
            <person name="LaButti K."/>
            <person name="Andreopoulos B."/>
            <person name="Lipzen A."/>
            <person name="Chen C."/>
            <person name="Yan M."/>
            <person name="Daum C."/>
            <person name="Ng V."/>
            <person name="Clum A."/>
            <person name="Steindorff A."/>
            <person name="Ohm R.A."/>
            <person name="Martin F."/>
            <person name="Silar P."/>
            <person name="Natvig D.O."/>
            <person name="Lalanne C."/>
            <person name="Gautier V."/>
            <person name="Ament-Velasquez S.L."/>
            <person name="Kruys A."/>
            <person name="Hutchinson M.I."/>
            <person name="Powell A.J."/>
            <person name="Barry K."/>
            <person name="Miller A.N."/>
            <person name="Grigoriev I.V."/>
            <person name="Debuchy R."/>
            <person name="Gladieux P."/>
            <person name="Hiltunen Thoren M."/>
            <person name="Johannesson H."/>
        </authorList>
    </citation>
    <scope>NUCLEOTIDE SEQUENCE</scope>
    <source>
        <strain evidence="8">CBS 333.67</strain>
    </source>
</reference>
<evidence type="ECO:0000256" key="1">
    <source>
        <dbReference type="ARBA" id="ARBA00004496"/>
    </source>
</evidence>
<dbReference type="InterPro" id="IPR006652">
    <property type="entry name" value="Kelch_1"/>
</dbReference>
<proteinExistence type="predicted"/>
<gene>
    <name evidence="8" type="ORF">B0T15DRAFT_55833</name>
</gene>
<evidence type="ECO:0000256" key="4">
    <source>
        <dbReference type="ARBA" id="ARBA00022737"/>
    </source>
</evidence>
<keyword evidence="4" id="KW-0677">Repeat</keyword>
<feature type="region of interest" description="Disordered" evidence="7">
    <location>
        <begin position="443"/>
        <end position="657"/>
    </location>
</feature>
<evidence type="ECO:0000256" key="3">
    <source>
        <dbReference type="ARBA" id="ARBA00022490"/>
    </source>
</evidence>
<protein>
    <submittedName>
        <fullName evidence="8">Uncharacterized protein</fullName>
    </submittedName>
</protein>
<dbReference type="Proteomes" id="UP001273166">
    <property type="component" value="Unassembled WGS sequence"/>
</dbReference>
<keyword evidence="3" id="KW-0963">Cytoplasm</keyword>
<dbReference type="PANTHER" id="PTHR23244:SF456">
    <property type="entry name" value="MULTIPLE EPIDERMAL GROWTH FACTOR-LIKE DOMAINS PROTEIN 8"/>
    <property type="match status" value="1"/>
</dbReference>
<keyword evidence="9" id="KW-1185">Reference proteome</keyword>
<feature type="compositionally biased region" description="Polar residues" evidence="7">
    <location>
        <begin position="643"/>
        <end position="657"/>
    </location>
</feature>
<dbReference type="FunFam" id="2.120.10.80:FF:000049">
    <property type="entry name" value="Cell polarity protein (Tea1)"/>
    <property type="match status" value="1"/>
</dbReference>
<feature type="region of interest" description="Disordered" evidence="7">
    <location>
        <begin position="1214"/>
        <end position="1235"/>
    </location>
</feature>
<feature type="coiled-coil region" evidence="6">
    <location>
        <begin position="835"/>
        <end position="981"/>
    </location>
</feature>
<feature type="compositionally biased region" description="Basic residues" evidence="7">
    <location>
        <begin position="1"/>
        <end position="11"/>
    </location>
</feature>
<accession>A0AAJ0M6I5</accession>
<dbReference type="InterPro" id="IPR015915">
    <property type="entry name" value="Kelch-typ_b-propeller"/>
</dbReference>
<dbReference type="SUPFAM" id="SSF117281">
    <property type="entry name" value="Kelch motif"/>
    <property type="match status" value="1"/>
</dbReference>
<comment type="subcellular location">
    <subcellularLocation>
        <location evidence="1">Cytoplasm</location>
    </subcellularLocation>
</comment>
<dbReference type="PANTHER" id="PTHR23244">
    <property type="entry name" value="KELCH REPEAT DOMAIN"/>
    <property type="match status" value="1"/>
</dbReference>
<feature type="coiled-coil region" evidence="6">
    <location>
        <begin position="734"/>
        <end position="761"/>
    </location>
</feature>
<dbReference type="RefSeq" id="XP_062726701.1">
    <property type="nucleotide sequence ID" value="XM_062870467.1"/>
</dbReference>
<evidence type="ECO:0000256" key="2">
    <source>
        <dbReference type="ARBA" id="ARBA00022441"/>
    </source>
</evidence>
<keyword evidence="5 6" id="KW-0175">Coiled coil</keyword>
<keyword evidence="2" id="KW-0880">Kelch repeat</keyword>
<name>A0AAJ0M6I5_9PEZI</name>
<evidence type="ECO:0000313" key="8">
    <source>
        <dbReference type="EMBL" id="KAK3310921.1"/>
    </source>
</evidence>
<evidence type="ECO:0000256" key="5">
    <source>
        <dbReference type="ARBA" id="ARBA00023054"/>
    </source>
</evidence>
<dbReference type="Pfam" id="PF24681">
    <property type="entry name" value="Kelch_KLHDC2_KLHL20_DRC7"/>
    <property type="match status" value="1"/>
</dbReference>
<feature type="compositionally biased region" description="Polar residues" evidence="7">
    <location>
        <begin position="1218"/>
        <end position="1235"/>
    </location>
</feature>
<evidence type="ECO:0000256" key="7">
    <source>
        <dbReference type="SAM" id="MobiDB-lite"/>
    </source>
</evidence>
<sequence length="1477" mass="161319">MAFLFKSKKHQDRGLTSRDGSQGPGAAMGGATTRVREEKGARSTPTGSLGSIDNDGSMGSPDQPYARQRGQSLDQQQQAASPMQQHPGELPLRNGGPPQLATNPNASLYPWSQQRLTYTSSHPSPFPRYGAAVNSVSSKEGDIYVMGGLINSSTVKGDLWLIEAGANMACYPLATTAEGPGPRVGHASLLVGNAFIVFGGDTKIEETDVLDETLYLLNTSTRQWSRALPAGPRPTGRYGHSLNILGSKIYIFGGQVEGYFMNDLSAFDLNQLQIPNNRWEMLIPSSDSGTPPQGKIPPARTNHSMVTFNDKLYLFGGTNGFQWFNDVWCYDPMTNLWAQLDCIGYIPSPREGHAAALVDDVMYIFGGRTEDGADLGDLAAFRITSRRWYTFQNMGPSPSPRSGHSMTAVGKKIVVVGGEPSSAATAVNDLALVYCLDTTKIRYPNDSSANAPRTRRPSDLTTQNVPRNAPSREGSNGPPEARRQIGAAGPNGFRSPTSESSPQNLQPTGSSRLPRSTGPTAPLGPPPQGNPPKPGLGAPPPRQRAQSLERQEQSPTSPVTSPIPQQVAVLKAGDGSAVNGRRTPTQNPPRSSSRQAEFQAIDSTKPKSAKQGRSQGSVDSSTEPALKQVVTRPSSPPPPTRQASNPLSRRSSTRNSQTVALLKELDAARNRNAWYASELELARKAGYVPNTALSPVLDGRAMDTFDDEDKPLIEALLAMRTELANVQASVDKQAVLAARQIAEAERQRDAAIQEAVYAKAKLAARAGCSANSTPRLDSEKDPDDRAGEISRKLAYALNTQKELQGQLDRLGVEYEAEKKARKLADETVTAAQKRMTELESYKQQNASELERLKAELHMAQREAREQSVAAAEALAAMQKLRVEKEELEEKYDEAVGSSKDHVETFETLRGAVTASAETKALLERKLDEERALREAVESKLNKLKAEHEARTAELVATTQRLRDVEELAEQHANEARVHREAVIAGLEKISMKDPAKSEKESSERLRTLQGQIDSANALVRKYQQEADSAADRLRGAEERIAGLEAYQEQASREGVSIRRQLQSALRETQSLQATNSELKQQLAKQQLETNAMLVQYNALKDILGERGISPTTAVRMRGSPREGSPEQMRLRELEQQLGAAQAALEETRAQAAAQAQESESTYRDKLAQLENDYQSAVHYVKGTEKMLRQLKEQLSRYKTENGRLKEQVAELEEKLKTGESTSRSSQSPADWETQQKALQNEISRLETELKDTASKLEQQVEAMRLELAKVKRERDAAAQSIEEAQQRLDIIKREMEQLQHENALLERRAQDAEHKVSALLDQVELSVDNYRRRSRQVPSLNSESTGVAASGAAGATNGGSASQSNHRMPGHMRQESATSEADSLYSPPVGVGIGGGLGPEARNSTALDHLANELETLRSHWEATNKNYRLSNAFDFDVNQAGSSSKDEPVSLGLSESLADWRKRLDDSHPDSPGSAK</sequence>
<evidence type="ECO:0000313" key="9">
    <source>
        <dbReference type="Proteomes" id="UP001273166"/>
    </source>
</evidence>
<feature type="compositionally biased region" description="Pro residues" evidence="7">
    <location>
        <begin position="522"/>
        <end position="542"/>
    </location>
</feature>
<feature type="region of interest" description="Disordered" evidence="7">
    <location>
        <begin position="1"/>
        <end position="106"/>
    </location>
</feature>
<feature type="compositionally biased region" description="Low complexity" evidence="7">
    <location>
        <begin position="66"/>
        <end position="85"/>
    </location>
</feature>
<comment type="caution">
    <text evidence="8">The sequence shown here is derived from an EMBL/GenBank/DDBJ whole genome shotgun (WGS) entry which is preliminary data.</text>
</comment>
<feature type="region of interest" description="Disordered" evidence="7">
    <location>
        <begin position="1334"/>
        <end position="1397"/>
    </location>
</feature>
<dbReference type="GeneID" id="87889296"/>
<reference evidence="8" key="2">
    <citation type="submission" date="2023-06" db="EMBL/GenBank/DDBJ databases">
        <authorList>
            <consortium name="Lawrence Berkeley National Laboratory"/>
            <person name="Mondo S.J."/>
            <person name="Hensen N."/>
            <person name="Bonometti L."/>
            <person name="Westerberg I."/>
            <person name="Brannstrom I.O."/>
            <person name="Guillou S."/>
            <person name="Cros-Aarteil S."/>
            <person name="Calhoun S."/>
            <person name="Haridas S."/>
            <person name="Kuo A."/>
            <person name="Pangilinan J."/>
            <person name="Riley R."/>
            <person name="Labutti K."/>
            <person name="Andreopoulos B."/>
            <person name="Lipzen A."/>
            <person name="Chen C."/>
            <person name="Yanf M."/>
            <person name="Daum C."/>
            <person name="Ng V."/>
            <person name="Clum A."/>
            <person name="Steindorff A."/>
            <person name="Ohm R."/>
            <person name="Martin F."/>
            <person name="Silar P."/>
            <person name="Natvig D."/>
            <person name="Lalanne C."/>
            <person name="Gautier V."/>
            <person name="Ament-Velasquez S.L."/>
            <person name="Kruys A."/>
            <person name="Hutchinson M.I."/>
            <person name="Powell A.J."/>
            <person name="Barry K."/>
            <person name="Miller A.N."/>
            <person name="Grigoriev I.V."/>
            <person name="Debuchy R."/>
            <person name="Gladieux P."/>
            <person name="Thoren M.H."/>
            <person name="Johannesson H."/>
        </authorList>
    </citation>
    <scope>NUCLEOTIDE SEQUENCE</scope>
    <source>
        <strain evidence="8">CBS 333.67</strain>
    </source>
</reference>
<dbReference type="SMART" id="SM00612">
    <property type="entry name" value="Kelch"/>
    <property type="match status" value="2"/>
</dbReference>
<dbReference type="Gene3D" id="2.120.10.80">
    <property type="entry name" value="Kelch-type beta propeller"/>
    <property type="match status" value="1"/>
</dbReference>
<feature type="compositionally biased region" description="Low complexity" evidence="7">
    <location>
        <begin position="1342"/>
        <end position="1364"/>
    </location>
</feature>
<dbReference type="EMBL" id="JAUDZG010000001">
    <property type="protein sequence ID" value="KAK3310921.1"/>
    <property type="molecule type" value="Genomic_DNA"/>
</dbReference>
<dbReference type="GO" id="GO:0061245">
    <property type="term" value="P:establishment or maintenance of bipolar cell polarity"/>
    <property type="evidence" value="ECO:0007669"/>
    <property type="project" value="TreeGrafter"/>
</dbReference>